<proteinExistence type="inferred from homology"/>
<dbReference type="PIRSF" id="PIRSF002888">
    <property type="entry name" value="FliM"/>
    <property type="match status" value="1"/>
</dbReference>
<evidence type="ECO:0000256" key="4">
    <source>
        <dbReference type="ARBA" id="ARBA00021898"/>
    </source>
</evidence>
<keyword evidence="8" id="KW-0472">Membrane</keyword>
<reference evidence="12" key="1">
    <citation type="submission" date="2022-03" db="EMBL/GenBank/DDBJ databases">
        <title>Complete genome sequence of Caldinitratiruptor microaerophilus.</title>
        <authorList>
            <person name="Mukaiyama R."/>
            <person name="Nishiyama T."/>
            <person name="Ueda K."/>
        </authorList>
    </citation>
    <scope>NUCLEOTIDE SEQUENCE</scope>
    <source>
        <strain evidence="12">JCM 16183</strain>
    </source>
</reference>
<evidence type="ECO:0000256" key="8">
    <source>
        <dbReference type="ARBA" id="ARBA00023136"/>
    </source>
</evidence>
<dbReference type="SUPFAM" id="SSF101801">
    <property type="entry name" value="Surface presentation of antigens (SPOA)"/>
    <property type="match status" value="1"/>
</dbReference>
<dbReference type="GO" id="GO:0003774">
    <property type="term" value="F:cytoskeletal motor activity"/>
    <property type="evidence" value="ECO:0007669"/>
    <property type="project" value="InterPro"/>
</dbReference>
<evidence type="ECO:0000256" key="10">
    <source>
        <dbReference type="NCBIfam" id="TIGR01397"/>
    </source>
</evidence>
<dbReference type="Pfam" id="PF02154">
    <property type="entry name" value="FliM"/>
    <property type="match status" value="1"/>
</dbReference>
<evidence type="ECO:0000256" key="9">
    <source>
        <dbReference type="ARBA" id="ARBA00023143"/>
    </source>
</evidence>
<sequence>MAEILTQAEIDALIASLMAEEAKQPQGGAPPAEAAAHRRLRLYDFRRPDKFSKDQLRSLQVIHENFARLLTTFFTASFRTVVQIVIGSVDQGTYGEFIRAVNNPSVLCPFRLPPLDGTCVLDVSPVVAFPMIDRMFGGPGSSLPKARELTDIEQTVMMRIIRGILRALQEAWENLVAVEPEPLGIENNPIFVQVASANEIVVTVAVDVRVGEHVGVITLCFPYVTLEPILDRLTSHNWFGTGPRQPTAADRQALEKRLARTRVPVTVELGRAELTVRELLDLAVGDVVVLDRRVGEACTVFVGDQPKFTAVPGTVRGRLAAQVRARLPGEEPQEDER</sequence>
<dbReference type="Proteomes" id="UP001163687">
    <property type="component" value="Chromosome"/>
</dbReference>
<dbReference type="Gene3D" id="2.30.330.10">
    <property type="entry name" value="SpoA-like"/>
    <property type="match status" value="1"/>
</dbReference>
<dbReference type="PANTHER" id="PTHR30034">
    <property type="entry name" value="FLAGELLAR MOTOR SWITCH PROTEIN FLIM"/>
    <property type="match status" value="1"/>
</dbReference>
<protein>
    <recommendedName>
        <fullName evidence="4 10">Flagellar motor switch protein FliM</fullName>
    </recommendedName>
</protein>
<keyword evidence="9" id="KW-0975">Bacterial flagellum</keyword>
<dbReference type="InterPro" id="IPR001689">
    <property type="entry name" value="Flag_FliM"/>
</dbReference>
<keyword evidence="13" id="KW-1185">Reference proteome</keyword>
<accession>A0AA35CJ81</accession>
<keyword evidence="12" id="KW-0966">Cell projection</keyword>
<organism evidence="12 13">
    <name type="scientific">Caldinitratiruptor microaerophilus</name>
    <dbReference type="NCBI Taxonomy" id="671077"/>
    <lineage>
        <taxon>Bacteria</taxon>
        <taxon>Bacillati</taxon>
        <taxon>Bacillota</taxon>
        <taxon>Clostridia</taxon>
        <taxon>Eubacteriales</taxon>
        <taxon>Symbiobacteriaceae</taxon>
        <taxon>Caldinitratiruptor</taxon>
    </lineage>
</organism>
<keyword evidence="5" id="KW-1003">Cell membrane</keyword>
<keyword evidence="12" id="KW-0969">Cilium</keyword>
<keyword evidence="12" id="KW-0282">Flagellum</keyword>
<dbReference type="AlphaFoldDB" id="A0AA35CJ81"/>
<name>A0AA35CJ81_9FIRM</name>
<gene>
    <name evidence="12" type="primary">fliM</name>
    <name evidence="12" type="ORF">caldi_04530</name>
</gene>
<feature type="domain" description="Flagellar motor switch protein FliN-like C-terminal" evidence="11">
    <location>
        <begin position="257"/>
        <end position="324"/>
    </location>
</feature>
<dbReference type="InterPro" id="IPR036429">
    <property type="entry name" value="SpoA-like_sf"/>
</dbReference>
<evidence type="ECO:0000256" key="2">
    <source>
        <dbReference type="ARBA" id="ARBA00004202"/>
    </source>
</evidence>
<dbReference type="PANTHER" id="PTHR30034:SF6">
    <property type="entry name" value="YOP PROTEINS TRANSLOCATION PROTEIN Q"/>
    <property type="match status" value="1"/>
</dbReference>
<keyword evidence="7" id="KW-0283">Flagellar rotation</keyword>
<dbReference type="Pfam" id="PF01052">
    <property type="entry name" value="FliMN_C"/>
    <property type="match status" value="1"/>
</dbReference>
<dbReference type="PRINTS" id="PR00955">
    <property type="entry name" value="FLGMOTORFLIM"/>
</dbReference>
<dbReference type="EMBL" id="AP025628">
    <property type="protein sequence ID" value="BDG59363.1"/>
    <property type="molecule type" value="Genomic_DNA"/>
</dbReference>
<dbReference type="GO" id="GO:0050918">
    <property type="term" value="P:positive chemotaxis"/>
    <property type="evidence" value="ECO:0007669"/>
    <property type="project" value="TreeGrafter"/>
</dbReference>
<evidence type="ECO:0000256" key="7">
    <source>
        <dbReference type="ARBA" id="ARBA00022779"/>
    </source>
</evidence>
<dbReference type="RefSeq" id="WP_264843496.1">
    <property type="nucleotide sequence ID" value="NZ_AP025628.1"/>
</dbReference>
<evidence type="ECO:0000313" key="12">
    <source>
        <dbReference type="EMBL" id="BDG59363.1"/>
    </source>
</evidence>
<dbReference type="GO" id="GO:0009425">
    <property type="term" value="C:bacterial-type flagellum basal body"/>
    <property type="evidence" value="ECO:0007669"/>
    <property type="project" value="UniProtKB-SubCell"/>
</dbReference>
<evidence type="ECO:0000256" key="5">
    <source>
        <dbReference type="ARBA" id="ARBA00022475"/>
    </source>
</evidence>
<evidence type="ECO:0000259" key="11">
    <source>
        <dbReference type="Pfam" id="PF01052"/>
    </source>
</evidence>
<dbReference type="Gene3D" id="3.40.1550.10">
    <property type="entry name" value="CheC-like"/>
    <property type="match status" value="1"/>
</dbReference>
<dbReference type="InterPro" id="IPR001543">
    <property type="entry name" value="FliN-like_C"/>
</dbReference>
<comment type="subcellular location">
    <subcellularLocation>
        <location evidence="1">Bacterial flagellum basal body</location>
    </subcellularLocation>
    <subcellularLocation>
        <location evidence="2">Cell membrane</location>
        <topology evidence="2">Peripheral membrane protein</topology>
    </subcellularLocation>
</comment>
<dbReference type="InterPro" id="IPR028976">
    <property type="entry name" value="CheC-like_sf"/>
</dbReference>
<dbReference type="GO" id="GO:0005886">
    <property type="term" value="C:plasma membrane"/>
    <property type="evidence" value="ECO:0007669"/>
    <property type="project" value="UniProtKB-SubCell"/>
</dbReference>
<dbReference type="KEGG" id="cmic:caldi_04530"/>
<dbReference type="GO" id="GO:0071978">
    <property type="term" value="P:bacterial-type flagellum-dependent swarming motility"/>
    <property type="evidence" value="ECO:0007669"/>
    <property type="project" value="TreeGrafter"/>
</dbReference>
<dbReference type="NCBIfam" id="TIGR01397">
    <property type="entry name" value="fliM_switch"/>
    <property type="match status" value="1"/>
</dbReference>
<evidence type="ECO:0000256" key="3">
    <source>
        <dbReference type="ARBA" id="ARBA00011049"/>
    </source>
</evidence>
<evidence type="ECO:0000313" key="13">
    <source>
        <dbReference type="Proteomes" id="UP001163687"/>
    </source>
</evidence>
<evidence type="ECO:0000256" key="6">
    <source>
        <dbReference type="ARBA" id="ARBA00022500"/>
    </source>
</evidence>
<comment type="similarity">
    <text evidence="3">Belongs to the FliM family.</text>
</comment>
<dbReference type="SUPFAM" id="SSF103039">
    <property type="entry name" value="CheC-like"/>
    <property type="match status" value="1"/>
</dbReference>
<evidence type="ECO:0000256" key="1">
    <source>
        <dbReference type="ARBA" id="ARBA00004117"/>
    </source>
</evidence>
<keyword evidence="6" id="KW-0145">Chemotaxis</keyword>
<dbReference type="CDD" id="cd17908">
    <property type="entry name" value="FliM"/>
    <property type="match status" value="1"/>
</dbReference>